<organism evidence="4 5">
    <name type="scientific">Dyella ginsengisoli</name>
    <dbReference type="NCBI Taxonomy" id="363848"/>
    <lineage>
        <taxon>Bacteria</taxon>
        <taxon>Pseudomonadati</taxon>
        <taxon>Pseudomonadota</taxon>
        <taxon>Gammaproteobacteria</taxon>
        <taxon>Lysobacterales</taxon>
        <taxon>Rhodanobacteraceae</taxon>
        <taxon>Dyella</taxon>
    </lineage>
</organism>
<dbReference type="PANTHER" id="PTHR43762">
    <property type="entry name" value="L-GULONOLACTONE OXIDASE"/>
    <property type="match status" value="1"/>
</dbReference>
<keyword evidence="1" id="KW-0285">Flavoprotein</keyword>
<dbReference type="InterPro" id="IPR007173">
    <property type="entry name" value="ALO_C"/>
</dbReference>
<dbReference type="PANTHER" id="PTHR43762:SF1">
    <property type="entry name" value="D-ARABINONO-1,4-LACTONE OXIDASE"/>
    <property type="match status" value="1"/>
</dbReference>
<dbReference type="SUPFAM" id="SSF56176">
    <property type="entry name" value="FAD-binding/transporter-associated domain-like"/>
    <property type="match status" value="1"/>
</dbReference>
<keyword evidence="5" id="KW-1185">Reference proteome</keyword>
<keyword evidence="2" id="KW-0560">Oxidoreductase</keyword>
<reference evidence="4 5" key="1">
    <citation type="submission" date="2020-10" db="EMBL/GenBank/DDBJ databases">
        <title>Phylogeny of dyella-like bacteria.</title>
        <authorList>
            <person name="Fu J."/>
        </authorList>
    </citation>
    <scope>NUCLEOTIDE SEQUENCE [LARGE SCALE GENOMIC DNA]</scope>
    <source>
        <strain evidence="4 5">Gsoil3046</strain>
    </source>
</reference>
<keyword evidence="1" id="KW-0274">FAD</keyword>
<evidence type="ECO:0000256" key="1">
    <source>
        <dbReference type="ARBA" id="ARBA00022827"/>
    </source>
</evidence>
<evidence type="ECO:0000313" key="4">
    <source>
        <dbReference type="EMBL" id="MFK2904147.1"/>
    </source>
</evidence>
<dbReference type="InterPro" id="IPR006094">
    <property type="entry name" value="Oxid_FAD_bind_N"/>
</dbReference>
<accession>A0ABW8JWJ4</accession>
<evidence type="ECO:0000259" key="3">
    <source>
        <dbReference type="PROSITE" id="PS51387"/>
    </source>
</evidence>
<dbReference type="Pfam" id="PF04030">
    <property type="entry name" value="ALO"/>
    <property type="match status" value="1"/>
</dbReference>
<evidence type="ECO:0000313" key="5">
    <source>
        <dbReference type="Proteomes" id="UP001620460"/>
    </source>
</evidence>
<dbReference type="InterPro" id="IPR010031">
    <property type="entry name" value="FAD_lactone_oxidase-like"/>
</dbReference>
<dbReference type="InterPro" id="IPR036318">
    <property type="entry name" value="FAD-bd_PCMH-like_sf"/>
</dbReference>
<feature type="domain" description="FAD-binding PCMH-type" evidence="3">
    <location>
        <begin position="24"/>
        <end position="193"/>
    </location>
</feature>
<dbReference type="InterPro" id="IPR016166">
    <property type="entry name" value="FAD-bd_PCMH"/>
</dbReference>
<protein>
    <submittedName>
        <fullName evidence="4">FAD-binding oxidoreductase</fullName>
    </submittedName>
</protein>
<comment type="caution">
    <text evidence="4">The sequence shown here is derived from an EMBL/GenBank/DDBJ whole genome shotgun (WGS) entry which is preliminary data.</text>
</comment>
<dbReference type="Proteomes" id="UP001620460">
    <property type="component" value="Unassembled WGS sequence"/>
</dbReference>
<proteinExistence type="predicted"/>
<sequence length="454" mass="50485">MDKNERHLHQAPLPRVTCSGFGGYRRAEQDFIRPERFDGLKPALNANVATIAPRGLGRSYGDAALNENGALLFVGRLDRFLAFDPETRVLRVEAGVRVLDIMRMAVPMGLTLAVAPGLSDITVGGCAAFDVHSKNHWRCGGFGDWVLSMRVMLASGEMVDCTRTSNSELFYATLGGLGLTGIIAEIEIQLEILAGTLVRNKSDAFDGLDDLFRKFEDATVEAGHCVAWLDILNGRDPNGIVISSVVTNEACPDRKLSWGEMERKPLGLIAPFFNKLSNRAFNLMYAAKHRVFPHGDIDLRSFLFPWDALPNWNRLYGKPGFVEYQCCFPLEGAKRGFEELISAVARQRSNFPAYFAAVKRMRAGIGMLSFPIEGYSLLLDFPVRVGLFEFLDELDEIVAAHGGRVYLAKDGRLSASAFSRMYPNRDDWMKVRAKVDPGQRFSSNMGRRLNLGCR</sequence>
<dbReference type="InterPro" id="IPR016169">
    <property type="entry name" value="FAD-bd_PCMH_sub2"/>
</dbReference>
<evidence type="ECO:0000256" key="2">
    <source>
        <dbReference type="ARBA" id="ARBA00023002"/>
    </source>
</evidence>
<gene>
    <name evidence="4" type="ORF">ISP17_09225</name>
</gene>
<dbReference type="Gene3D" id="3.30.465.10">
    <property type="match status" value="1"/>
</dbReference>
<dbReference type="EMBL" id="JADIKM010000002">
    <property type="protein sequence ID" value="MFK2904147.1"/>
    <property type="molecule type" value="Genomic_DNA"/>
</dbReference>
<dbReference type="PROSITE" id="PS51387">
    <property type="entry name" value="FAD_PCMH"/>
    <property type="match status" value="1"/>
</dbReference>
<dbReference type="Pfam" id="PF01565">
    <property type="entry name" value="FAD_binding_4"/>
    <property type="match status" value="1"/>
</dbReference>
<dbReference type="RefSeq" id="WP_404632349.1">
    <property type="nucleotide sequence ID" value="NZ_JADIKM010000002.1"/>
</dbReference>
<name>A0ABW8JWJ4_9GAMM</name>